<dbReference type="InterPro" id="IPR032710">
    <property type="entry name" value="NTF2-like_dom_sf"/>
</dbReference>
<feature type="domain" description="SnoaL-like" evidence="1">
    <location>
        <begin position="291"/>
        <end position="386"/>
    </location>
</feature>
<organism evidence="2">
    <name type="scientific">hydrothermal vent metagenome</name>
    <dbReference type="NCBI Taxonomy" id="652676"/>
    <lineage>
        <taxon>unclassified sequences</taxon>
        <taxon>metagenomes</taxon>
        <taxon>ecological metagenomes</taxon>
    </lineage>
</organism>
<dbReference type="PANTHER" id="PTHR36842">
    <property type="entry name" value="PROTEIN TOLB HOMOLOG"/>
    <property type="match status" value="1"/>
</dbReference>
<gene>
    <name evidence="2" type="ORF">MNBD_BACTEROID03-2779</name>
</gene>
<evidence type="ECO:0000313" key="2">
    <source>
        <dbReference type="EMBL" id="VAW13274.1"/>
    </source>
</evidence>
<feature type="domain" description="SnoaL-like" evidence="1">
    <location>
        <begin position="404"/>
        <end position="500"/>
    </location>
</feature>
<protein>
    <recommendedName>
        <fullName evidence="1">SnoaL-like domain-containing protein</fullName>
    </recommendedName>
</protein>
<evidence type="ECO:0000259" key="1">
    <source>
        <dbReference type="Pfam" id="PF12680"/>
    </source>
</evidence>
<accession>A0A3B0TXK2</accession>
<dbReference type="EMBL" id="UOEL01000101">
    <property type="protein sequence ID" value="VAW13274.1"/>
    <property type="molecule type" value="Genomic_DNA"/>
</dbReference>
<sequence>MKKLLFLSLVQCSIAIYAQSGTEVYLFDLKIKNDTVSYNLTNVSNNKGYDNQPSFYDDQTIIFSATRNQQTDIAKYDVATGSISWVTDTSVGSEYSPLKIPNKNEISSIRLDTTGLQRLYRYDISTGKSKELLKDLKVGYHVWYKKNILVSTVLVDDRMDLIVSNLKDKTNHTAQKNVGRSLYKIPNTELISYISKENENWLIKSMNPISGEIKEIVTLPKETEDMCWMADGTILAPKNNIILKFNPKTDKKWKVLHRFKEKEIYKISRMAISPTGNRMVIVSEDPPAIVVQKQVDSFNEGNLEAFISCYSEDVLVQNFPNDTSYIGKMKMEKGYQRFMANNPGAKVEVVKRIVIGNKVIDEEMVMISGKTHQQVALYEIDNGAIISMTFIHDKRVSVNPEVIVQKQLDAYNARDIEAFLDTYSNNVVVCNFPNKMQFKGIAKMRSSYSDFFKSTPDLNCIIKNRIIIGNKVIDEEYLTVNGVNFNAVAIYEVENGKIAKVTFLK</sequence>
<dbReference type="AlphaFoldDB" id="A0A3B0TXK2"/>
<dbReference type="Gene3D" id="2.120.10.30">
    <property type="entry name" value="TolB, C-terminal domain"/>
    <property type="match status" value="1"/>
</dbReference>
<reference evidence="2" key="1">
    <citation type="submission" date="2018-06" db="EMBL/GenBank/DDBJ databases">
        <authorList>
            <person name="Zhirakovskaya E."/>
        </authorList>
    </citation>
    <scope>NUCLEOTIDE SEQUENCE</scope>
</reference>
<proteinExistence type="predicted"/>
<dbReference type="Gene3D" id="3.10.450.50">
    <property type="match status" value="2"/>
</dbReference>
<dbReference type="SUPFAM" id="SSF54427">
    <property type="entry name" value="NTF2-like"/>
    <property type="match status" value="2"/>
</dbReference>
<name>A0A3B0TXK2_9ZZZZ</name>
<dbReference type="SUPFAM" id="SSF69304">
    <property type="entry name" value="Tricorn protease N-terminal domain"/>
    <property type="match status" value="1"/>
</dbReference>
<dbReference type="Pfam" id="PF12680">
    <property type="entry name" value="SnoaL_2"/>
    <property type="match status" value="2"/>
</dbReference>
<dbReference type="InterPro" id="IPR011042">
    <property type="entry name" value="6-blade_b-propeller_TolB-like"/>
</dbReference>
<dbReference type="PANTHER" id="PTHR36842:SF1">
    <property type="entry name" value="PROTEIN TOLB"/>
    <property type="match status" value="1"/>
</dbReference>
<dbReference type="InterPro" id="IPR037401">
    <property type="entry name" value="SnoaL-like"/>
</dbReference>